<gene>
    <name evidence="2" type="ORF">GSTENG00002004001</name>
</gene>
<feature type="region of interest" description="Disordered" evidence="1">
    <location>
        <begin position="1"/>
        <end position="80"/>
    </location>
</feature>
<protein>
    <submittedName>
        <fullName evidence="2">(spotted green pufferfish) hypothetical protein</fullName>
    </submittedName>
</protein>
<dbReference type="EMBL" id="CAAE01004991">
    <property type="protein sequence ID" value="CAF88544.1"/>
    <property type="molecule type" value="Genomic_DNA"/>
</dbReference>
<accession>Q4TEY8</accession>
<feature type="compositionally biased region" description="Basic and acidic residues" evidence="1">
    <location>
        <begin position="53"/>
        <end position="71"/>
    </location>
</feature>
<feature type="non-terminal residue" evidence="2">
    <location>
        <position position="1"/>
    </location>
</feature>
<reference evidence="2" key="1">
    <citation type="journal article" date="2004" name="Nature">
        <title>Genome duplication in the teleost fish Tetraodon nigroviridis reveals the early vertebrate proto-karyotype.</title>
        <authorList>
            <person name="Jaillon O."/>
            <person name="Aury J.-M."/>
            <person name="Brunet F."/>
            <person name="Petit J.-L."/>
            <person name="Stange-Thomann N."/>
            <person name="Mauceli E."/>
            <person name="Bouneau L."/>
            <person name="Fischer C."/>
            <person name="Ozouf-Costaz C."/>
            <person name="Bernot A."/>
            <person name="Nicaud S."/>
            <person name="Jaffe D."/>
            <person name="Fisher S."/>
            <person name="Lutfalla G."/>
            <person name="Dossat C."/>
            <person name="Segurens B."/>
            <person name="Dasilva C."/>
            <person name="Salanoubat M."/>
            <person name="Levy M."/>
            <person name="Boudet N."/>
            <person name="Castellano S."/>
            <person name="Anthouard V."/>
            <person name="Jubin C."/>
            <person name="Castelli V."/>
            <person name="Katinka M."/>
            <person name="Vacherie B."/>
            <person name="Biemont C."/>
            <person name="Skalli Z."/>
            <person name="Cattolico L."/>
            <person name="Poulain J."/>
            <person name="De Berardinis V."/>
            <person name="Cruaud C."/>
            <person name="Duprat S."/>
            <person name="Brottier P."/>
            <person name="Coutanceau J.-P."/>
            <person name="Gouzy J."/>
            <person name="Parra G."/>
            <person name="Lardier G."/>
            <person name="Chapple C."/>
            <person name="McKernan K.J."/>
            <person name="McEwan P."/>
            <person name="Bosak S."/>
            <person name="Kellis M."/>
            <person name="Volff J.-N."/>
            <person name="Guigo R."/>
            <person name="Zody M.C."/>
            <person name="Mesirov J."/>
            <person name="Lindblad-Toh K."/>
            <person name="Birren B."/>
            <person name="Nusbaum C."/>
            <person name="Kahn D."/>
            <person name="Robinson-Rechavi M."/>
            <person name="Laudet V."/>
            <person name="Schachter V."/>
            <person name="Quetier F."/>
            <person name="Saurin W."/>
            <person name="Scarpelli C."/>
            <person name="Wincker P."/>
            <person name="Lander E.S."/>
            <person name="Weissenbach J."/>
            <person name="Roest Crollius H."/>
        </authorList>
    </citation>
    <scope>NUCLEOTIDE SEQUENCE [LARGE SCALE GENOMIC DNA]</scope>
</reference>
<name>Q4TEY8_TETNG</name>
<comment type="caution">
    <text evidence="2">The sequence shown here is derived from an EMBL/GenBank/DDBJ whole genome shotgun (WGS) entry which is preliminary data.</text>
</comment>
<organism evidence="2">
    <name type="scientific">Tetraodon nigroviridis</name>
    <name type="common">Spotted green pufferfish</name>
    <name type="synonym">Chelonodon nigroviridis</name>
    <dbReference type="NCBI Taxonomy" id="99883"/>
    <lineage>
        <taxon>Eukaryota</taxon>
        <taxon>Metazoa</taxon>
        <taxon>Chordata</taxon>
        <taxon>Craniata</taxon>
        <taxon>Vertebrata</taxon>
        <taxon>Euteleostomi</taxon>
        <taxon>Actinopterygii</taxon>
        <taxon>Neopterygii</taxon>
        <taxon>Teleostei</taxon>
        <taxon>Neoteleostei</taxon>
        <taxon>Acanthomorphata</taxon>
        <taxon>Eupercaria</taxon>
        <taxon>Tetraodontiformes</taxon>
        <taxon>Tetradontoidea</taxon>
        <taxon>Tetraodontidae</taxon>
        <taxon>Tetraodon</taxon>
    </lineage>
</organism>
<dbReference type="AlphaFoldDB" id="Q4TEY8"/>
<reference evidence="2" key="2">
    <citation type="submission" date="2004-02" db="EMBL/GenBank/DDBJ databases">
        <authorList>
            <consortium name="Genoscope"/>
            <consortium name="Whitehead Institute Centre for Genome Research"/>
        </authorList>
    </citation>
    <scope>NUCLEOTIDE SEQUENCE</scope>
</reference>
<sequence>IRAERRGTREPLLGALRTGGTSQADGSVERQSGPGDRSLGGHRSGGSSGTGPARHEGGRLRQECRQNRGEELDLSAPESG</sequence>
<proteinExistence type="predicted"/>
<dbReference type="KEGG" id="tng:GSTEN00002004G001"/>
<evidence type="ECO:0000313" key="2">
    <source>
        <dbReference type="EMBL" id="CAF88544.1"/>
    </source>
</evidence>
<evidence type="ECO:0000256" key="1">
    <source>
        <dbReference type="SAM" id="MobiDB-lite"/>
    </source>
</evidence>